<keyword evidence="4" id="KW-1185">Reference proteome</keyword>
<feature type="compositionally biased region" description="Basic and acidic residues" evidence="1">
    <location>
        <begin position="319"/>
        <end position="330"/>
    </location>
</feature>
<feature type="region of interest" description="Disordered" evidence="1">
    <location>
        <begin position="299"/>
        <end position="371"/>
    </location>
</feature>
<dbReference type="InterPro" id="IPR012337">
    <property type="entry name" value="RNaseH-like_sf"/>
</dbReference>
<dbReference type="Gene3D" id="3.30.420.10">
    <property type="entry name" value="Ribonuclease H-like superfamily/Ribonuclease H"/>
    <property type="match status" value="1"/>
</dbReference>
<dbReference type="SUPFAM" id="SSF53098">
    <property type="entry name" value="Ribonuclease H-like"/>
    <property type="match status" value="1"/>
</dbReference>
<dbReference type="PANTHER" id="PTHR11439">
    <property type="entry name" value="GAG-POL-RELATED RETROTRANSPOSON"/>
    <property type="match status" value="1"/>
</dbReference>
<dbReference type="Pfam" id="PF25597">
    <property type="entry name" value="SH3_retrovirus"/>
    <property type="match status" value="1"/>
</dbReference>
<protein>
    <recommendedName>
        <fullName evidence="2">Integrase catalytic domain-containing protein</fullName>
    </recommendedName>
</protein>
<dbReference type="Proteomes" id="UP001341281">
    <property type="component" value="Chromosome 01"/>
</dbReference>
<sequence length="904" mass="103243">MRNLAKLQKGEHILGLTNVVFEKDKICGACQAGKQVGVLHPSKNAVSTTRPLELLHMDLFGPVAYISIGGNKYGLVIVDDFSRFTWVFFLHDKVEVQEILKKFMRRAQNEFEVKIKKIRSDNGREFKNTGVEEFLNEEGIKHEFSAPYSPQQNGVVERKNRTLIYMARTMLDGYKILDQFWAEAVNTACHAINRLYLHKIMKKTSYEIQTVSVPYLTRNPKSSKFAPKVDEGFLLGYCSNAHAYRVFNKITGCVEVARDVTFDESNGSQREQVDSHVLGDEEPPCKAIKKLTLGEVKPQANQVQDNGENEDVPSLSIRVDPHKPQDDQDQGRALGDNQEQSQDQENDEDGPIQHQDQLPHPRVRQTIQRDHPVDNILGSIRRGVTTRSRLATFCEFYSFVSSLEPLKVEQALEDPDWVLAMQEELNNFKRNEVWSLVERPNQNVIGTKWVFRNKQDEHGVVTRNKARLVAQGFTQVEGLDFGGTYAPVARLESIRILIAFATHHNFKLYQMDVKSAFLNGPIQELVYVEQPSGFEDPKNPHHVYKLHKALYGLKQAPRAWYECLKDFLLKNGFEIGKADSTLFTRKFYNDLFVCQIYVDDIIFGSTNNFFCDEFSKIMTKRFEMSMMGELKFFLGTFLCQTKYTQDMLKKFDMENAKPAKTPMVTNGHLDLYGEGKSVDQKLYRSMIGSLLYLCASRPDIMLSVCMCARFQANPKECHLVAVKRILRYLVHTPNLVLWYPKGSTFDLLGYSDSDHAGCKVDRKSTSGTCQFLGRSLVSWSSKKQNSVALSTAEAEYVAASACCAQLLWMRKTLRDFGCEFSKIPLLCDNESAIKLANNPVQHARTKHIDIRHHFLRDHEAKGDIAIHHVSSENQLADIFTKPLDEERFCALRSELNNLDSRNVE</sequence>
<dbReference type="InterPro" id="IPR057670">
    <property type="entry name" value="SH3_retrovirus"/>
</dbReference>
<dbReference type="InterPro" id="IPR013103">
    <property type="entry name" value="RVT_2"/>
</dbReference>
<dbReference type="InterPro" id="IPR036397">
    <property type="entry name" value="RNaseH_sf"/>
</dbReference>
<dbReference type="PROSITE" id="PS50994">
    <property type="entry name" value="INTEGRASE"/>
    <property type="match status" value="1"/>
</dbReference>
<dbReference type="PANTHER" id="PTHR11439:SF483">
    <property type="entry name" value="PEPTIDE SYNTHASE GLIP-LIKE, PUTATIVE (AFU_ORTHOLOGUE AFUA_3G12920)-RELATED"/>
    <property type="match status" value="1"/>
</dbReference>
<dbReference type="EMBL" id="CP144745">
    <property type="protein sequence ID" value="WVZ50237.1"/>
    <property type="molecule type" value="Genomic_DNA"/>
</dbReference>
<name>A0AAQ3SGS1_PASNO</name>
<feature type="domain" description="Integrase catalytic" evidence="2">
    <location>
        <begin position="47"/>
        <end position="213"/>
    </location>
</feature>
<gene>
    <name evidence="3" type="ORF">U9M48_001511</name>
</gene>
<reference evidence="3 4" key="1">
    <citation type="submission" date="2024-02" db="EMBL/GenBank/DDBJ databases">
        <title>High-quality chromosome-scale genome assembly of Pensacola bahiagrass (Paspalum notatum Flugge var. saurae).</title>
        <authorList>
            <person name="Vega J.M."/>
            <person name="Podio M."/>
            <person name="Orjuela J."/>
            <person name="Siena L.A."/>
            <person name="Pessino S.C."/>
            <person name="Combes M.C."/>
            <person name="Mariac C."/>
            <person name="Albertini E."/>
            <person name="Pupilli F."/>
            <person name="Ortiz J.P.A."/>
            <person name="Leblanc O."/>
        </authorList>
    </citation>
    <scope>NUCLEOTIDE SEQUENCE [LARGE SCALE GENOMIC DNA]</scope>
    <source>
        <strain evidence="3">R1</strain>
        <tissue evidence="3">Leaf</tissue>
    </source>
</reference>
<proteinExistence type="predicted"/>
<dbReference type="InterPro" id="IPR001584">
    <property type="entry name" value="Integrase_cat-core"/>
</dbReference>
<evidence type="ECO:0000313" key="3">
    <source>
        <dbReference type="EMBL" id="WVZ50237.1"/>
    </source>
</evidence>
<dbReference type="SUPFAM" id="SSF56672">
    <property type="entry name" value="DNA/RNA polymerases"/>
    <property type="match status" value="1"/>
</dbReference>
<dbReference type="GO" id="GO:0003676">
    <property type="term" value="F:nucleic acid binding"/>
    <property type="evidence" value="ECO:0007669"/>
    <property type="project" value="InterPro"/>
</dbReference>
<dbReference type="InterPro" id="IPR043502">
    <property type="entry name" value="DNA/RNA_pol_sf"/>
</dbReference>
<accession>A0AAQ3SGS1</accession>
<dbReference type="AlphaFoldDB" id="A0AAQ3SGS1"/>
<evidence type="ECO:0000259" key="2">
    <source>
        <dbReference type="PROSITE" id="PS50994"/>
    </source>
</evidence>
<organism evidence="3 4">
    <name type="scientific">Paspalum notatum var. saurae</name>
    <dbReference type="NCBI Taxonomy" id="547442"/>
    <lineage>
        <taxon>Eukaryota</taxon>
        <taxon>Viridiplantae</taxon>
        <taxon>Streptophyta</taxon>
        <taxon>Embryophyta</taxon>
        <taxon>Tracheophyta</taxon>
        <taxon>Spermatophyta</taxon>
        <taxon>Magnoliopsida</taxon>
        <taxon>Liliopsida</taxon>
        <taxon>Poales</taxon>
        <taxon>Poaceae</taxon>
        <taxon>PACMAD clade</taxon>
        <taxon>Panicoideae</taxon>
        <taxon>Andropogonodae</taxon>
        <taxon>Paspaleae</taxon>
        <taxon>Paspalinae</taxon>
        <taxon>Paspalum</taxon>
    </lineage>
</organism>
<dbReference type="CDD" id="cd09272">
    <property type="entry name" value="RNase_HI_RT_Ty1"/>
    <property type="match status" value="1"/>
</dbReference>
<evidence type="ECO:0000256" key="1">
    <source>
        <dbReference type="SAM" id="MobiDB-lite"/>
    </source>
</evidence>
<evidence type="ECO:0000313" key="4">
    <source>
        <dbReference type="Proteomes" id="UP001341281"/>
    </source>
</evidence>
<dbReference type="GO" id="GO:0015074">
    <property type="term" value="P:DNA integration"/>
    <property type="evidence" value="ECO:0007669"/>
    <property type="project" value="InterPro"/>
</dbReference>
<dbReference type="Pfam" id="PF00665">
    <property type="entry name" value="rve"/>
    <property type="match status" value="1"/>
</dbReference>
<dbReference type="Pfam" id="PF07727">
    <property type="entry name" value="RVT_2"/>
    <property type="match status" value="1"/>
</dbReference>